<dbReference type="Proteomes" id="UP000001812">
    <property type="component" value="Chromosome II"/>
</dbReference>
<dbReference type="HOGENOM" id="CLU_3325714_0_0_4"/>
<sequence length="38" mass="4327">MVRKMKQLLRNTYGSNESSDVIVAADSSCLKYHNCNHL</sequence>
<organism evidence="1 2">
    <name type="scientific">Burkholderia pseudomallei 1710a</name>
    <dbReference type="NCBI Taxonomy" id="320371"/>
    <lineage>
        <taxon>Bacteria</taxon>
        <taxon>Pseudomonadati</taxon>
        <taxon>Pseudomonadota</taxon>
        <taxon>Betaproteobacteria</taxon>
        <taxon>Burkholderiales</taxon>
        <taxon>Burkholderiaceae</taxon>
        <taxon>Burkholderia</taxon>
        <taxon>pseudomallei group</taxon>
    </lineage>
</organism>
<gene>
    <name evidence="1" type="ORF">BURPS1710A_A1480</name>
</gene>
<reference evidence="2" key="1">
    <citation type="submission" date="2007-08" db="EMBL/GenBank/DDBJ databases">
        <title>Annotation of Burkholderia pseudomallei 1710a.</title>
        <authorList>
            <person name="Harkins D.M."/>
            <person name="DeShazer D."/>
            <person name="Woods D.E."/>
            <person name="Brinkac L.M."/>
            <person name="Brown K.A."/>
            <person name="Hung G.C."/>
            <person name="Tuanyok A."/>
            <person name="Zhang B."/>
            <person name="Nierman W.C."/>
        </authorList>
    </citation>
    <scope>NUCLEOTIDE SEQUENCE [LARGE SCALE GENOMIC DNA]</scope>
    <source>
        <strain evidence="2">1710a</strain>
    </source>
</reference>
<evidence type="ECO:0000313" key="2">
    <source>
        <dbReference type="Proteomes" id="UP000001812"/>
    </source>
</evidence>
<reference evidence="1 2" key="2">
    <citation type="submission" date="2009-05" db="EMBL/GenBank/DDBJ databases">
        <authorList>
            <person name="Harkins D.M."/>
            <person name="DeShazer D."/>
            <person name="Woods D.E."/>
            <person name="Brinkac L.M."/>
            <person name="Brown K.A."/>
            <person name="Hung G.C."/>
            <person name="Tuanyok A."/>
            <person name="Zhang B."/>
            <person name="Nierman W.C."/>
        </authorList>
    </citation>
    <scope>NUCLEOTIDE SEQUENCE [LARGE SCALE GENOMIC DNA]</scope>
    <source>
        <strain evidence="1 2">1710a</strain>
    </source>
</reference>
<accession>A0A0E1VZR0</accession>
<protein>
    <submittedName>
        <fullName evidence="1">Uncharacterized protein</fullName>
    </submittedName>
</protein>
<proteinExistence type="predicted"/>
<dbReference type="AlphaFoldDB" id="A0A0E1VZR0"/>
<dbReference type="EMBL" id="CM000833">
    <property type="protein sequence ID" value="EET02877.1"/>
    <property type="molecule type" value="Genomic_DNA"/>
</dbReference>
<evidence type="ECO:0000313" key="1">
    <source>
        <dbReference type="EMBL" id="EET02877.1"/>
    </source>
</evidence>
<name>A0A0E1VZR0_BURPE</name>